<gene>
    <name evidence="1" type="ORF">PR048_013511</name>
</gene>
<dbReference type="Proteomes" id="UP001159363">
    <property type="component" value="Chromosome X"/>
</dbReference>
<reference evidence="1 2" key="1">
    <citation type="submission" date="2023-02" db="EMBL/GenBank/DDBJ databases">
        <title>LHISI_Scaffold_Assembly.</title>
        <authorList>
            <person name="Stuart O.P."/>
            <person name="Cleave R."/>
            <person name="Magrath M.J.L."/>
            <person name="Mikheyev A.S."/>
        </authorList>
    </citation>
    <scope>NUCLEOTIDE SEQUENCE [LARGE SCALE GENOMIC DNA]</scope>
    <source>
        <strain evidence="1">Daus_M_001</strain>
        <tissue evidence="1">Leg muscle</tissue>
    </source>
</reference>
<protein>
    <submittedName>
        <fullName evidence="1">Uncharacterized protein</fullName>
    </submittedName>
</protein>
<sequence length="155" mass="16922">MMKNGYKKPLILRVNDNMIQDPSLLAIGTTRGVDRGTQTNDDIRLLRLLTIQRMIWPTGISPLSHGTCVWTGAKETCAATCATMKWAASHGKITAFFNTKHAIGWLYKTLPLAASGLCAAAAIIRTSRSSSDSTGVPYITPFMWPHRKKSSSQVG</sequence>
<organism evidence="1 2">
    <name type="scientific">Dryococelus australis</name>
    <dbReference type="NCBI Taxonomy" id="614101"/>
    <lineage>
        <taxon>Eukaryota</taxon>
        <taxon>Metazoa</taxon>
        <taxon>Ecdysozoa</taxon>
        <taxon>Arthropoda</taxon>
        <taxon>Hexapoda</taxon>
        <taxon>Insecta</taxon>
        <taxon>Pterygota</taxon>
        <taxon>Neoptera</taxon>
        <taxon>Polyneoptera</taxon>
        <taxon>Phasmatodea</taxon>
        <taxon>Verophasmatodea</taxon>
        <taxon>Anareolatae</taxon>
        <taxon>Phasmatidae</taxon>
        <taxon>Eurycanthinae</taxon>
        <taxon>Dryococelus</taxon>
    </lineage>
</organism>
<evidence type="ECO:0000313" key="1">
    <source>
        <dbReference type="EMBL" id="KAJ8887296.1"/>
    </source>
</evidence>
<proteinExistence type="predicted"/>
<keyword evidence="2" id="KW-1185">Reference proteome</keyword>
<accession>A0ABQ9HSD9</accession>
<comment type="caution">
    <text evidence="1">The sequence shown here is derived from an EMBL/GenBank/DDBJ whole genome shotgun (WGS) entry which is preliminary data.</text>
</comment>
<name>A0ABQ9HSD9_9NEOP</name>
<dbReference type="EMBL" id="JARBHB010000004">
    <property type="protein sequence ID" value="KAJ8887296.1"/>
    <property type="molecule type" value="Genomic_DNA"/>
</dbReference>
<evidence type="ECO:0000313" key="2">
    <source>
        <dbReference type="Proteomes" id="UP001159363"/>
    </source>
</evidence>